<dbReference type="Proteomes" id="UP000252985">
    <property type="component" value="Plasmid pCBA1112-02"/>
</dbReference>
<dbReference type="GO" id="GO:0003677">
    <property type="term" value="F:DNA binding"/>
    <property type="evidence" value="ECO:0007669"/>
    <property type="project" value="UniProtKB-KW"/>
</dbReference>
<gene>
    <name evidence="8" type="ORF">DU484_18985</name>
</gene>
<keyword evidence="8" id="KW-0614">Plasmid</keyword>
<accession>A0A345EIG6</accession>
<dbReference type="Pfam" id="PF01385">
    <property type="entry name" value="OrfB_IS605"/>
    <property type="match status" value="1"/>
</dbReference>
<feature type="domain" description="Cas12f1-like TNB" evidence="7">
    <location>
        <begin position="304"/>
        <end position="371"/>
    </location>
</feature>
<dbReference type="EMBL" id="CP031149">
    <property type="protein sequence ID" value="AXG11988.1"/>
    <property type="molecule type" value="Genomic_DNA"/>
</dbReference>
<dbReference type="NCBIfam" id="NF040570">
    <property type="entry name" value="guided_TnpB"/>
    <property type="match status" value="1"/>
</dbReference>
<keyword evidence="2" id="KW-0815">Transposition</keyword>
<name>A0A345EIG6_9EURY</name>
<organism evidence="8 9">
    <name type="scientific">Haloplanus rubicundus</name>
    <dbReference type="NCBI Taxonomy" id="1547898"/>
    <lineage>
        <taxon>Archaea</taxon>
        <taxon>Methanobacteriati</taxon>
        <taxon>Methanobacteriota</taxon>
        <taxon>Stenosarchaea group</taxon>
        <taxon>Halobacteria</taxon>
        <taxon>Halobacteriales</taxon>
        <taxon>Haloferacaceae</taxon>
        <taxon>Haloplanus</taxon>
    </lineage>
</organism>
<dbReference type="RefSeq" id="WP_114606892.1">
    <property type="nucleotide sequence ID" value="NZ_CP031149.1"/>
</dbReference>
<dbReference type="KEGG" id="haq:DU484_18985"/>
<evidence type="ECO:0000256" key="3">
    <source>
        <dbReference type="ARBA" id="ARBA00023125"/>
    </source>
</evidence>
<proteinExistence type="inferred from homology"/>
<feature type="domain" description="Probable transposase IS891/IS1136/IS1341" evidence="6">
    <location>
        <begin position="191"/>
        <end position="288"/>
    </location>
</feature>
<evidence type="ECO:0000259" key="7">
    <source>
        <dbReference type="Pfam" id="PF07282"/>
    </source>
</evidence>
<geneLocation type="plasmid" evidence="9">
    <name>pcba1112-02</name>
</geneLocation>
<dbReference type="GeneID" id="37289109"/>
<evidence type="ECO:0000256" key="5">
    <source>
        <dbReference type="SAM" id="MobiDB-lite"/>
    </source>
</evidence>
<dbReference type="AlphaFoldDB" id="A0A345EIG6"/>
<keyword evidence="4" id="KW-0233">DNA recombination</keyword>
<reference evidence="8 9" key="1">
    <citation type="submission" date="2018-07" db="EMBL/GenBank/DDBJ databases">
        <title>Genome sequences of Haloplanus sp. CBA1112.</title>
        <authorList>
            <person name="Kim Y.B."/>
            <person name="Roh S.W."/>
        </authorList>
    </citation>
    <scope>NUCLEOTIDE SEQUENCE [LARGE SCALE GENOMIC DNA]</scope>
    <source>
        <strain evidence="8 9">CBA1112</strain>
        <plasmid evidence="9">pcba1112-02</plasmid>
    </source>
</reference>
<dbReference type="InterPro" id="IPR010095">
    <property type="entry name" value="Cas12f1-like_TNB"/>
</dbReference>
<evidence type="ECO:0000259" key="6">
    <source>
        <dbReference type="Pfam" id="PF01385"/>
    </source>
</evidence>
<feature type="region of interest" description="Disordered" evidence="5">
    <location>
        <begin position="386"/>
        <end position="416"/>
    </location>
</feature>
<sequence length="416" mass="47893">MDVRRTAVVKLDLSDEHRDALHRTADQYLSCANRTSDYCWSNTSYTECKTNKREVRDALYAELRDDTDLPAQLVQAAIKRAVEAVKACVERWKKRQRVSCPTFTAETMDYDTRSATFYRNNVSLATVEGRVEPSFVLPADSPTPYERYVLSENHEFRESTLRYDAVDDEFYTHVSTRRVDGDDTEVSRDTGHPDHTVLGIDLGVNSLAVSSTGTFWQGDDYDHWCREFKKRRSEMQQRETQAAHNALLRLGNRERAWRKQYIHTVANELVTEAVEHDCDVIAFEDLTDIRERLPHATWHHVWAFRRLYEYVSYKAPDHDVSVEHVEPEYTSQRCSRTDCGFTHKDNRHGERFCCQKCGYEVNADYNGAKNVGLRYARKQIHRLRSSPMSGSGDAEVDLRVNGGTVNGDGSRRIAGA</sequence>
<evidence type="ECO:0000313" key="9">
    <source>
        <dbReference type="Proteomes" id="UP000252985"/>
    </source>
</evidence>
<dbReference type="GO" id="GO:0006310">
    <property type="term" value="P:DNA recombination"/>
    <property type="evidence" value="ECO:0007669"/>
    <property type="project" value="UniProtKB-KW"/>
</dbReference>
<evidence type="ECO:0000256" key="4">
    <source>
        <dbReference type="ARBA" id="ARBA00023172"/>
    </source>
</evidence>
<keyword evidence="3" id="KW-0238">DNA-binding</keyword>
<dbReference type="GO" id="GO:0032196">
    <property type="term" value="P:transposition"/>
    <property type="evidence" value="ECO:0007669"/>
    <property type="project" value="UniProtKB-KW"/>
</dbReference>
<dbReference type="NCBIfam" id="TIGR01766">
    <property type="entry name" value="IS200/IS605 family accessory protein TnpB-like domain"/>
    <property type="match status" value="1"/>
</dbReference>
<dbReference type="Pfam" id="PF07282">
    <property type="entry name" value="Cas12f1-like_TNB"/>
    <property type="match status" value="1"/>
</dbReference>
<evidence type="ECO:0000256" key="1">
    <source>
        <dbReference type="ARBA" id="ARBA00008761"/>
    </source>
</evidence>
<comment type="similarity">
    <text evidence="1">In the C-terminal section; belongs to the transposase 35 family.</text>
</comment>
<protein>
    <submittedName>
        <fullName evidence="8">Transposase</fullName>
    </submittedName>
</protein>
<dbReference type="InterPro" id="IPR001959">
    <property type="entry name" value="Transposase"/>
</dbReference>
<evidence type="ECO:0000313" key="8">
    <source>
        <dbReference type="EMBL" id="AXG11988.1"/>
    </source>
</evidence>
<evidence type="ECO:0000256" key="2">
    <source>
        <dbReference type="ARBA" id="ARBA00022578"/>
    </source>
</evidence>